<evidence type="ECO:0000313" key="2">
    <source>
        <dbReference type="EMBL" id="ETO07726.1"/>
    </source>
</evidence>
<dbReference type="Proteomes" id="UP000023152">
    <property type="component" value="Unassembled WGS sequence"/>
</dbReference>
<accession>X6M2B7</accession>
<sequence length="147" mass="16887">MIVAITIKKKVVVTATDILQVNNCINGFLQCLDEGDGKGMASLFAENGTCEVVRINKKFEGPKEIESFCINLHEKFKDTTHFESNPVITFNEVHEKETRAVNRSYWTGVKEGVIISYGIHEDTFTKDTKINKWKFQHRIIKHIWSAR</sequence>
<keyword evidence="3" id="KW-1185">Reference proteome</keyword>
<name>X6M2B7_RETFI</name>
<reference evidence="2 3" key="1">
    <citation type="journal article" date="2013" name="Curr. Biol.">
        <title>The Genome of the Foraminiferan Reticulomyxa filosa.</title>
        <authorList>
            <person name="Glockner G."/>
            <person name="Hulsmann N."/>
            <person name="Schleicher M."/>
            <person name="Noegel A.A."/>
            <person name="Eichinger L."/>
            <person name="Gallinger C."/>
            <person name="Pawlowski J."/>
            <person name="Sierra R."/>
            <person name="Euteneuer U."/>
            <person name="Pillet L."/>
            <person name="Moustafa A."/>
            <person name="Platzer M."/>
            <person name="Groth M."/>
            <person name="Szafranski K."/>
            <person name="Schliwa M."/>
        </authorList>
    </citation>
    <scope>NUCLEOTIDE SEQUENCE [LARGE SCALE GENOMIC DNA]</scope>
</reference>
<comment type="caution">
    <text evidence="2">The sequence shown here is derived from an EMBL/GenBank/DDBJ whole genome shotgun (WGS) entry which is preliminary data.</text>
</comment>
<organism evidence="2 3">
    <name type="scientific">Reticulomyxa filosa</name>
    <dbReference type="NCBI Taxonomy" id="46433"/>
    <lineage>
        <taxon>Eukaryota</taxon>
        <taxon>Sar</taxon>
        <taxon>Rhizaria</taxon>
        <taxon>Retaria</taxon>
        <taxon>Foraminifera</taxon>
        <taxon>Monothalamids</taxon>
        <taxon>Reticulomyxidae</taxon>
        <taxon>Reticulomyxa</taxon>
    </lineage>
</organism>
<gene>
    <name evidence="2" type="ORF">RFI_29665</name>
</gene>
<proteinExistence type="predicted"/>
<protein>
    <recommendedName>
        <fullName evidence="1">SnoaL-like domain-containing protein</fullName>
    </recommendedName>
</protein>
<dbReference type="Pfam" id="PF13577">
    <property type="entry name" value="SnoaL_4"/>
    <property type="match status" value="1"/>
</dbReference>
<dbReference type="InterPro" id="IPR037401">
    <property type="entry name" value="SnoaL-like"/>
</dbReference>
<dbReference type="InterPro" id="IPR032710">
    <property type="entry name" value="NTF2-like_dom_sf"/>
</dbReference>
<evidence type="ECO:0000313" key="3">
    <source>
        <dbReference type="Proteomes" id="UP000023152"/>
    </source>
</evidence>
<dbReference type="Gene3D" id="3.10.450.50">
    <property type="match status" value="1"/>
</dbReference>
<evidence type="ECO:0000259" key="1">
    <source>
        <dbReference type="Pfam" id="PF13577"/>
    </source>
</evidence>
<dbReference type="EMBL" id="ASPP01025820">
    <property type="protein sequence ID" value="ETO07726.1"/>
    <property type="molecule type" value="Genomic_DNA"/>
</dbReference>
<feature type="domain" description="SnoaL-like" evidence="1">
    <location>
        <begin position="14"/>
        <end position="138"/>
    </location>
</feature>
<dbReference type="CDD" id="cd00531">
    <property type="entry name" value="NTF2_like"/>
    <property type="match status" value="1"/>
</dbReference>
<dbReference type="AlphaFoldDB" id="X6M2B7"/>
<dbReference type="SUPFAM" id="SSF54427">
    <property type="entry name" value="NTF2-like"/>
    <property type="match status" value="1"/>
</dbReference>